<dbReference type="Proteomes" id="UP000309215">
    <property type="component" value="Unassembled WGS sequence"/>
</dbReference>
<dbReference type="OrthoDB" id="5496456at2"/>
<organism evidence="2 3">
    <name type="scientific">Polyangium fumosum</name>
    <dbReference type="NCBI Taxonomy" id="889272"/>
    <lineage>
        <taxon>Bacteria</taxon>
        <taxon>Pseudomonadati</taxon>
        <taxon>Myxococcota</taxon>
        <taxon>Polyangia</taxon>
        <taxon>Polyangiales</taxon>
        <taxon>Polyangiaceae</taxon>
        <taxon>Polyangium</taxon>
    </lineage>
</organism>
<dbReference type="RefSeq" id="WP_136929605.1">
    <property type="nucleotide sequence ID" value="NZ_SSMQ01000013.1"/>
</dbReference>
<evidence type="ECO:0000313" key="3">
    <source>
        <dbReference type="Proteomes" id="UP000309215"/>
    </source>
</evidence>
<dbReference type="PROSITE" id="PS51257">
    <property type="entry name" value="PROKAR_LIPOPROTEIN"/>
    <property type="match status" value="1"/>
</dbReference>
<feature type="signal peptide" evidence="1">
    <location>
        <begin position="1"/>
        <end position="19"/>
    </location>
</feature>
<gene>
    <name evidence="2" type="ORF">E8A74_14540</name>
</gene>
<sequence length="391" mass="40876">MRPFASLMLMFGLALAACADNPAPNAAEPPSGPAKPIHTLTLPTRYASSSDVVAYAELVNGLAKEETEVTYGLSDGYPRDVTLVAKNGFVLSSDCSTSPGQVVWQSITDVQGTAATVALVDGALAIELREEGTVTVLLEGEITKQHCPSGDGSMATAVPLQHRLVLHVKPVAGFVIEQFDQRLADCWDTLVLPSDAPLWAPTARPLDAMENPFSPVNAPAPVALTLRSHGALTPGPGSTYLTAGPGTVTVSVDTTLPVKGMQAFEVVGPDALTSVEASFYLRKAALKGNVSVPIEEGTSYSIFLPEESNGVDLHVEAAMTTHGKLCANMPESWFASSSSTPAQCEASVGGVEPFASSIMPVAVIGDPGECRLSVTIPGTTQRWTTRFSITP</sequence>
<evidence type="ECO:0000313" key="2">
    <source>
        <dbReference type="EMBL" id="TKD08510.1"/>
    </source>
</evidence>
<protein>
    <submittedName>
        <fullName evidence="2">Uncharacterized protein</fullName>
    </submittedName>
</protein>
<feature type="chain" id="PRO_5020501479" evidence="1">
    <location>
        <begin position="20"/>
        <end position="391"/>
    </location>
</feature>
<proteinExistence type="predicted"/>
<reference evidence="2 3" key="1">
    <citation type="submission" date="2019-04" db="EMBL/GenBank/DDBJ databases">
        <authorList>
            <person name="Li Y."/>
            <person name="Wang J."/>
        </authorList>
    </citation>
    <scope>NUCLEOTIDE SEQUENCE [LARGE SCALE GENOMIC DNA]</scope>
    <source>
        <strain evidence="2 3">DSM 14668</strain>
    </source>
</reference>
<accession>A0A4U1JDC0</accession>
<comment type="caution">
    <text evidence="2">The sequence shown here is derived from an EMBL/GenBank/DDBJ whole genome shotgun (WGS) entry which is preliminary data.</text>
</comment>
<dbReference type="AlphaFoldDB" id="A0A4U1JDC0"/>
<name>A0A4U1JDC0_9BACT</name>
<keyword evidence="3" id="KW-1185">Reference proteome</keyword>
<dbReference type="EMBL" id="SSMQ01000013">
    <property type="protein sequence ID" value="TKD08510.1"/>
    <property type="molecule type" value="Genomic_DNA"/>
</dbReference>
<evidence type="ECO:0000256" key="1">
    <source>
        <dbReference type="SAM" id="SignalP"/>
    </source>
</evidence>
<keyword evidence="1" id="KW-0732">Signal</keyword>